<feature type="chain" id="PRO_5043031492" evidence="1">
    <location>
        <begin position="21"/>
        <end position="125"/>
    </location>
</feature>
<keyword evidence="1" id="KW-0732">Signal</keyword>
<accession>A0AAN6G3Z7</accession>
<name>A0AAN6G3Z7_9BASI</name>
<evidence type="ECO:0000256" key="1">
    <source>
        <dbReference type="SAM" id="SignalP"/>
    </source>
</evidence>
<dbReference type="EMBL" id="JAPDMQ010000895">
    <property type="protein sequence ID" value="KAK0519843.1"/>
    <property type="molecule type" value="Genomic_DNA"/>
</dbReference>
<dbReference type="Proteomes" id="UP001176521">
    <property type="component" value="Unassembled WGS sequence"/>
</dbReference>
<proteinExistence type="predicted"/>
<gene>
    <name evidence="2" type="ORF">OC842_007304</name>
</gene>
<reference evidence="2" key="1">
    <citation type="journal article" date="2023" name="PhytoFront">
        <title>Draft Genome Resources of Seven Strains of Tilletia horrida, Causal Agent of Kernel Smut of Rice.</title>
        <authorList>
            <person name="Khanal S."/>
            <person name="Antony Babu S."/>
            <person name="Zhou X.G."/>
        </authorList>
    </citation>
    <scope>NUCLEOTIDE SEQUENCE</scope>
    <source>
        <strain evidence="2">TX3</strain>
    </source>
</reference>
<protein>
    <submittedName>
        <fullName evidence="2">Uncharacterized protein</fullName>
    </submittedName>
</protein>
<comment type="caution">
    <text evidence="2">The sequence shown here is derived from an EMBL/GenBank/DDBJ whole genome shotgun (WGS) entry which is preliminary data.</text>
</comment>
<dbReference type="AlphaFoldDB" id="A0AAN6G3Z7"/>
<evidence type="ECO:0000313" key="2">
    <source>
        <dbReference type="EMBL" id="KAK0519843.1"/>
    </source>
</evidence>
<keyword evidence="3" id="KW-1185">Reference proteome</keyword>
<organism evidence="2 3">
    <name type="scientific">Tilletia horrida</name>
    <dbReference type="NCBI Taxonomy" id="155126"/>
    <lineage>
        <taxon>Eukaryota</taxon>
        <taxon>Fungi</taxon>
        <taxon>Dikarya</taxon>
        <taxon>Basidiomycota</taxon>
        <taxon>Ustilaginomycotina</taxon>
        <taxon>Exobasidiomycetes</taxon>
        <taxon>Tilletiales</taxon>
        <taxon>Tilletiaceae</taxon>
        <taxon>Tilletia</taxon>
    </lineage>
</organism>
<feature type="signal peptide" evidence="1">
    <location>
        <begin position="1"/>
        <end position="20"/>
    </location>
</feature>
<sequence>MRASLSLLSVFLISLSISSAASVALPYSLARQAGDAKTPASYIYVRAEPPAEADQEGADVLEDVMVTHWREWRRLEREITQLKANNEHLRPEGARRLAELEAQVAEARRAMGNVAEHMRNVHWVP</sequence>
<evidence type="ECO:0000313" key="3">
    <source>
        <dbReference type="Proteomes" id="UP001176521"/>
    </source>
</evidence>